<dbReference type="HOGENOM" id="CLU_2341080_0_0_10"/>
<evidence type="ECO:0000313" key="3">
    <source>
        <dbReference type="Proteomes" id="UP000003566"/>
    </source>
</evidence>
<feature type="transmembrane region" description="Helical" evidence="1">
    <location>
        <begin position="12"/>
        <end position="39"/>
    </location>
</feature>
<dbReference type="Proteomes" id="UP000003566">
    <property type="component" value="Unassembled WGS sequence"/>
</dbReference>
<keyword evidence="1" id="KW-1133">Transmembrane helix</keyword>
<name>I9AGW1_9BACE</name>
<reference evidence="2 3" key="1">
    <citation type="submission" date="2012-02" db="EMBL/GenBank/DDBJ databases">
        <title>The Genome Sequence of Bacteroides xylanisolvens CL03T12C04.</title>
        <authorList>
            <consortium name="The Broad Institute Genome Sequencing Platform"/>
            <person name="Earl A."/>
            <person name="Ward D."/>
            <person name="Feldgarden M."/>
            <person name="Gevers D."/>
            <person name="Zitomersky N.L."/>
            <person name="Coyne M.J."/>
            <person name="Comstock L.E."/>
            <person name="Young S.K."/>
            <person name="Zeng Q."/>
            <person name="Gargeya S."/>
            <person name="Fitzgerald M."/>
            <person name="Haas B."/>
            <person name="Abouelleil A."/>
            <person name="Alvarado L."/>
            <person name="Arachchi H.M."/>
            <person name="Berlin A."/>
            <person name="Chapman S.B."/>
            <person name="Gearin G."/>
            <person name="Goldberg J."/>
            <person name="Griggs A."/>
            <person name="Gujja S."/>
            <person name="Hansen M."/>
            <person name="Heiman D."/>
            <person name="Howarth C."/>
            <person name="Larimer J."/>
            <person name="Lui A."/>
            <person name="MacDonald P.J.P."/>
            <person name="McCowen C."/>
            <person name="Montmayeur A."/>
            <person name="Murphy C."/>
            <person name="Neiman D."/>
            <person name="Pearson M."/>
            <person name="Priest M."/>
            <person name="Roberts A."/>
            <person name="Saif S."/>
            <person name="Shea T."/>
            <person name="Sisk P."/>
            <person name="Stolte C."/>
            <person name="Sykes S."/>
            <person name="Wortman J."/>
            <person name="Nusbaum C."/>
            <person name="Birren B."/>
        </authorList>
    </citation>
    <scope>NUCLEOTIDE SEQUENCE [LARGE SCALE GENOMIC DNA]</scope>
    <source>
        <strain evidence="2 3">CL03T12C04</strain>
    </source>
</reference>
<dbReference type="EMBL" id="AGXE01000012">
    <property type="protein sequence ID" value="EIY86587.1"/>
    <property type="molecule type" value="Genomic_DNA"/>
</dbReference>
<gene>
    <name evidence="2" type="ORF">HMPREF1074_02071</name>
</gene>
<dbReference type="AlphaFoldDB" id="I9AGW1"/>
<organism evidence="2 3">
    <name type="scientific">Bacteroides xylanisolvens CL03T12C04</name>
    <dbReference type="NCBI Taxonomy" id="997892"/>
    <lineage>
        <taxon>Bacteria</taxon>
        <taxon>Pseudomonadati</taxon>
        <taxon>Bacteroidota</taxon>
        <taxon>Bacteroidia</taxon>
        <taxon>Bacteroidales</taxon>
        <taxon>Bacteroidaceae</taxon>
        <taxon>Bacteroides</taxon>
    </lineage>
</organism>
<evidence type="ECO:0000313" key="2">
    <source>
        <dbReference type="EMBL" id="EIY86587.1"/>
    </source>
</evidence>
<sequence>MNVRSLPYNISVLILKCISLKAFYVSVFLIFFIPLITFVSSKIQNKKPFVKCFRRKADYSLNQSIFFEKYITIARMINSPKLPANNAKVSSWISTKM</sequence>
<protein>
    <submittedName>
        <fullName evidence="2">Uncharacterized protein</fullName>
    </submittedName>
</protein>
<comment type="caution">
    <text evidence="2">The sequence shown here is derived from an EMBL/GenBank/DDBJ whole genome shotgun (WGS) entry which is preliminary data.</text>
</comment>
<keyword evidence="1" id="KW-0812">Transmembrane</keyword>
<proteinExistence type="predicted"/>
<evidence type="ECO:0000256" key="1">
    <source>
        <dbReference type="SAM" id="Phobius"/>
    </source>
</evidence>
<accession>I9AGW1</accession>
<keyword evidence="1" id="KW-0472">Membrane</keyword>